<name>A0A849KEN5_9BURK</name>
<evidence type="ECO:0000256" key="2">
    <source>
        <dbReference type="SAM" id="SignalP"/>
    </source>
</evidence>
<dbReference type="InterPro" id="IPR011990">
    <property type="entry name" value="TPR-like_helical_dom_sf"/>
</dbReference>
<protein>
    <submittedName>
        <fullName evidence="3">Sel1 repeat family protein</fullName>
    </submittedName>
</protein>
<dbReference type="Pfam" id="PF08238">
    <property type="entry name" value="Sel1"/>
    <property type="match status" value="3"/>
</dbReference>
<dbReference type="SUPFAM" id="SSF81901">
    <property type="entry name" value="HCP-like"/>
    <property type="match status" value="1"/>
</dbReference>
<accession>A0A849KEN5</accession>
<feature type="compositionally biased region" description="Basic residues" evidence="1">
    <location>
        <begin position="149"/>
        <end position="164"/>
    </location>
</feature>
<evidence type="ECO:0000313" key="4">
    <source>
        <dbReference type="Proteomes" id="UP000552954"/>
    </source>
</evidence>
<evidence type="ECO:0000313" key="3">
    <source>
        <dbReference type="EMBL" id="NNU43936.1"/>
    </source>
</evidence>
<feature type="region of interest" description="Disordered" evidence="1">
    <location>
        <begin position="128"/>
        <end position="164"/>
    </location>
</feature>
<keyword evidence="2" id="KW-0732">Signal</keyword>
<comment type="caution">
    <text evidence="3">The sequence shown here is derived from an EMBL/GenBank/DDBJ whole genome shotgun (WGS) entry which is preliminary data.</text>
</comment>
<reference evidence="3 4" key="2">
    <citation type="submission" date="2020-06" db="EMBL/GenBank/DDBJ databases">
        <title>Ramlibacter rhizophilus sp. nov., isolated from rhizosphere soil of national flower Mugunghwa from South Korea.</title>
        <authorList>
            <person name="Zheng-Fei Y."/>
            <person name="Huan T."/>
        </authorList>
    </citation>
    <scope>NUCLEOTIDE SEQUENCE [LARGE SCALE GENOMIC DNA]</scope>
    <source>
        <strain evidence="3 4">B156</strain>
    </source>
</reference>
<feature type="signal peptide" evidence="2">
    <location>
        <begin position="1"/>
        <end position="27"/>
    </location>
</feature>
<organism evidence="3 4">
    <name type="scientific">Ramlibacter montanisoli</name>
    <dbReference type="NCBI Taxonomy" id="2732512"/>
    <lineage>
        <taxon>Bacteria</taxon>
        <taxon>Pseudomonadati</taxon>
        <taxon>Pseudomonadota</taxon>
        <taxon>Betaproteobacteria</taxon>
        <taxon>Burkholderiales</taxon>
        <taxon>Comamonadaceae</taxon>
        <taxon>Ramlibacter</taxon>
    </lineage>
</organism>
<dbReference type="RefSeq" id="WP_171560039.1">
    <property type="nucleotide sequence ID" value="NZ_JABFCS010000001.1"/>
</dbReference>
<gene>
    <name evidence="3" type="ORF">HK415_13415</name>
</gene>
<dbReference type="AlphaFoldDB" id="A0A849KEN5"/>
<evidence type="ECO:0000256" key="1">
    <source>
        <dbReference type="SAM" id="MobiDB-lite"/>
    </source>
</evidence>
<dbReference type="EMBL" id="JABFCS010000001">
    <property type="protein sequence ID" value="NNU43936.1"/>
    <property type="molecule type" value="Genomic_DNA"/>
</dbReference>
<dbReference type="PANTHER" id="PTHR11102:SF160">
    <property type="entry name" value="ERAD-ASSOCIATED E3 UBIQUITIN-PROTEIN LIGASE COMPONENT HRD3"/>
    <property type="match status" value="1"/>
</dbReference>
<dbReference type="Gene3D" id="1.25.40.10">
    <property type="entry name" value="Tetratricopeptide repeat domain"/>
    <property type="match status" value="1"/>
</dbReference>
<dbReference type="InterPro" id="IPR050767">
    <property type="entry name" value="Sel1_AlgK"/>
</dbReference>
<dbReference type="PANTHER" id="PTHR11102">
    <property type="entry name" value="SEL-1-LIKE PROTEIN"/>
    <property type="match status" value="1"/>
</dbReference>
<reference evidence="3 4" key="1">
    <citation type="submission" date="2020-05" db="EMBL/GenBank/DDBJ databases">
        <authorList>
            <person name="Khan S.A."/>
            <person name="Jeon C.O."/>
            <person name="Chun B.H."/>
        </authorList>
    </citation>
    <scope>NUCLEOTIDE SEQUENCE [LARGE SCALE GENOMIC DNA]</scope>
    <source>
        <strain evidence="3 4">B156</strain>
    </source>
</reference>
<sequence>MNTSRPTLFVRCTLWMGALFAAAAVSAGPAEDVKEADVAFQAGDVSTAMSLLRKAADQDHPLAQARLGDLLRAAEFESEAIVFYKKAADKGEPAGEVGLARALADGAGIKKDPAQALELYRRPKRRTTARPMTCWPAPTAPAPSACPRTWKRPRRTTRRRRNWA</sequence>
<keyword evidence="4" id="KW-1185">Reference proteome</keyword>
<dbReference type="Proteomes" id="UP000552954">
    <property type="component" value="Unassembled WGS sequence"/>
</dbReference>
<dbReference type="InterPro" id="IPR006597">
    <property type="entry name" value="Sel1-like"/>
</dbReference>
<feature type="chain" id="PRO_5032674958" evidence="2">
    <location>
        <begin position="28"/>
        <end position="164"/>
    </location>
</feature>
<proteinExistence type="predicted"/>